<dbReference type="AlphaFoldDB" id="A0A7J5XXN6"/>
<feature type="transmembrane region" description="Helical" evidence="4">
    <location>
        <begin position="34"/>
        <end position="56"/>
    </location>
</feature>
<gene>
    <name evidence="6" type="ORF">F7725_023846</name>
</gene>
<keyword evidence="4" id="KW-0812">Transmembrane</keyword>
<feature type="disulfide bond" evidence="2 3">
    <location>
        <begin position="158"/>
        <end position="178"/>
    </location>
</feature>
<dbReference type="PROSITE" id="PS00484">
    <property type="entry name" value="THYROGLOBULIN_1_1"/>
    <property type="match status" value="1"/>
</dbReference>
<evidence type="ECO:0000256" key="3">
    <source>
        <dbReference type="PROSITE-ProRule" id="PRU00500"/>
    </source>
</evidence>
<dbReference type="InterPro" id="IPR000716">
    <property type="entry name" value="Thyroglobulin_1"/>
</dbReference>
<keyword evidence="4" id="KW-1133">Transmembrane helix</keyword>
<dbReference type="GO" id="GO:0016020">
    <property type="term" value="C:membrane"/>
    <property type="evidence" value="ECO:0007669"/>
    <property type="project" value="InterPro"/>
</dbReference>
<dbReference type="CDD" id="cd00191">
    <property type="entry name" value="TY"/>
    <property type="match status" value="1"/>
</dbReference>
<feature type="domain" description="Thyroglobulin type-1" evidence="5">
    <location>
        <begin position="118"/>
        <end position="178"/>
    </location>
</feature>
<evidence type="ECO:0000313" key="6">
    <source>
        <dbReference type="EMBL" id="KAF3841895.1"/>
    </source>
</evidence>
<proteinExistence type="predicted"/>
<comment type="caution">
    <text evidence="6">The sequence shown here is derived from an EMBL/GenBank/DDBJ whole genome shotgun (WGS) entry which is preliminary data.</text>
</comment>
<dbReference type="Gene3D" id="4.10.800.10">
    <property type="entry name" value="Thyroglobulin type-1"/>
    <property type="match status" value="1"/>
</dbReference>
<dbReference type="PIRSF" id="PIRSF001992">
    <property type="entry name" value="CD74_antigen"/>
    <property type="match status" value="1"/>
</dbReference>
<accession>A0A7J5XXN6</accession>
<dbReference type="PROSITE" id="PS51162">
    <property type="entry name" value="THYROGLOBULIN_1_2"/>
    <property type="match status" value="1"/>
</dbReference>
<evidence type="ECO:0000259" key="5">
    <source>
        <dbReference type="PROSITE" id="PS51162"/>
    </source>
</evidence>
<evidence type="ECO:0000256" key="1">
    <source>
        <dbReference type="ARBA" id="ARBA00023157"/>
    </source>
</evidence>
<protein>
    <recommendedName>
        <fullName evidence="5">Thyroglobulin type-1 domain-containing protein</fullName>
    </recommendedName>
</protein>
<dbReference type="OrthoDB" id="406800at2759"/>
<dbReference type="GO" id="GO:0035718">
    <property type="term" value="F:macrophage migration inhibitory factor binding"/>
    <property type="evidence" value="ECO:0007669"/>
    <property type="project" value="InterPro"/>
</dbReference>
<comment type="caution">
    <text evidence="3">Lacks conserved residue(s) required for the propagation of feature annotation.</text>
</comment>
<dbReference type="Pfam" id="PF09307">
    <property type="entry name" value="MHC2-interact"/>
    <property type="match status" value="1"/>
</dbReference>
<dbReference type="GO" id="GO:0006955">
    <property type="term" value="P:immune response"/>
    <property type="evidence" value="ECO:0007669"/>
    <property type="project" value="InterPro"/>
</dbReference>
<dbReference type="InterPro" id="IPR036857">
    <property type="entry name" value="Thyroglobulin_1_sf"/>
</dbReference>
<evidence type="ECO:0000256" key="2">
    <source>
        <dbReference type="PIRSR" id="PIRSR001992-1"/>
    </source>
</evidence>
<dbReference type="InterPro" id="IPR043530">
    <property type="entry name" value="CD74_antigen"/>
</dbReference>
<sequence>MPNSEIQNQPLMPAPTQQAEINGQGVRPSRAYKVAGLTLLACVLIVGQATIAYFLISQQGDIKTLKEQNDLNSKLSNGRSVAGSVRMHVPMNAFPKLMDLTTWEDSTEVHEKKVPREATQCHLEAAGVKPVEVPGFHPDCDERGLYRAQQCFLESCWCVDTATGQEISGSLTKGLASCGAPVSTADEISSRDERQFNSKSRQFYISIHF</sequence>
<dbReference type="GO" id="GO:0042289">
    <property type="term" value="F:MHC class II protein binding"/>
    <property type="evidence" value="ECO:0007669"/>
    <property type="project" value="InterPro"/>
</dbReference>
<dbReference type="EMBL" id="JAAKFY010000019">
    <property type="protein sequence ID" value="KAF3841895.1"/>
    <property type="molecule type" value="Genomic_DNA"/>
</dbReference>
<dbReference type="Proteomes" id="UP000518266">
    <property type="component" value="Unassembled WGS sequence"/>
</dbReference>
<dbReference type="GO" id="GO:0006886">
    <property type="term" value="P:intracellular protein transport"/>
    <property type="evidence" value="ECO:0007669"/>
    <property type="project" value="InterPro"/>
</dbReference>
<dbReference type="InterPro" id="IPR015386">
    <property type="entry name" value="MHC_II-assoc_invar/CLIP_MHC-bd"/>
</dbReference>
<feature type="disulfide bond" evidence="2">
    <location>
        <begin position="151"/>
        <end position="156"/>
    </location>
</feature>
<keyword evidence="7" id="KW-1185">Reference proteome</keyword>
<keyword evidence="4" id="KW-0472">Membrane</keyword>
<organism evidence="6 7">
    <name type="scientific">Dissostichus mawsoni</name>
    <name type="common">Antarctic cod</name>
    <dbReference type="NCBI Taxonomy" id="36200"/>
    <lineage>
        <taxon>Eukaryota</taxon>
        <taxon>Metazoa</taxon>
        <taxon>Chordata</taxon>
        <taxon>Craniata</taxon>
        <taxon>Vertebrata</taxon>
        <taxon>Euteleostomi</taxon>
        <taxon>Actinopterygii</taxon>
        <taxon>Neopterygii</taxon>
        <taxon>Teleostei</taxon>
        <taxon>Neoteleostei</taxon>
        <taxon>Acanthomorphata</taxon>
        <taxon>Eupercaria</taxon>
        <taxon>Perciformes</taxon>
        <taxon>Notothenioidei</taxon>
        <taxon>Nototheniidae</taxon>
        <taxon>Dissostichus</taxon>
    </lineage>
</organism>
<dbReference type="Pfam" id="PF00086">
    <property type="entry name" value="Thyroglobulin_1"/>
    <property type="match status" value="1"/>
</dbReference>
<reference evidence="6 7" key="1">
    <citation type="submission" date="2020-03" db="EMBL/GenBank/DDBJ databases">
        <title>Dissostichus mawsoni Genome sequencing and assembly.</title>
        <authorList>
            <person name="Park H."/>
        </authorList>
    </citation>
    <scope>NUCLEOTIDE SEQUENCE [LARGE SCALE GENOMIC DNA]</scope>
    <source>
        <strain evidence="6">DM0001</strain>
        <tissue evidence="6">Muscle</tissue>
    </source>
</reference>
<keyword evidence="1 2" id="KW-1015">Disulfide bond</keyword>
<dbReference type="SMART" id="SM00211">
    <property type="entry name" value="TY"/>
    <property type="match status" value="1"/>
</dbReference>
<name>A0A7J5XXN6_DISMA</name>
<dbReference type="SUPFAM" id="SSF57610">
    <property type="entry name" value="Thyroglobulin type-1 domain"/>
    <property type="match status" value="1"/>
</dbReference>
<evidence type="ECO:0000313" key="7">
    <source>
        <dbReference type="Proteomes" id="UP000518266"/>
    </source>
</evidence>
<feature type="disulfide bond" evidence="2 3">
    <location>
        <begin position="121"/>
        <end position="140"/>
    </location>
</feature>
<dbReference type="GO" id="GO:0019882">
    <property type="term" value="P:antigen processing and presentation"/>
    <property type="evidence" value="ECO:0007669"/>
    <property type="project" value="InterPro"/>
</dbReference>
<evidence type="ECO:0000256" key="4">
    <source>
        <dbReference type="SAM" id="Phobius"/>
    </source>
</evidence>